<evidence type="ECO:0000313" key="2">
    <source>
        <dbReference type="Proteomes" id="UP000183371"/>
    </source>
</evidence>
<evidence type="ECO:0000313" key="1">
    <source>
        <dbReference type="EMBL" id="SFT66773.1"/>
    </source>
</evidence>
<dbReference type="Proteomes" id="UP000183371">
    <property type="component" value="Unassembled WGS sequence"/>
</dbReference>
<gene>
    <name evidence="1" type="ORF">SAMN05444141_102644</name>
</gene>
<keyword evidence="2" id="KW-1185">Reference proteome</keyword>
<organism evidence="1 2">
    <name type="scientific">Pseudovibrio denitrificans</name>
    <dbReference type="NCBI Taxonomy" id="258256"/>
    <lineage>
        <taxon>Bacteria</taxon>
        <taxon>Pseudomonadati</taxon>
        <taxon>Pseudomonadota</taxon>
        <taxon>Alphaproteobacteria</taxon>
        <taxon>Hyphomicrobiales</taxon>
        <taxon>Stappiaceae</taxon>
        <taxon>Pseudovibrio</taxon>
    </lineage>
</organism>
<name>A0A1I6ZVR2_9HYPH</name>
<protein>
    <submittedName>
        <fullName evidence="1">Uncharacterized protein</fullName>
    </submittedName>
</protein>
<dbReference type="EMBL" id="FPBD01000002">
    <property type="protein sequence ID" value="SFT66773.1"/>
    <property type="molecule type" value="Genomic_DNA"/>
</dbReference>
<accession>A0A1I6ZVR2</accession>
<reference evidence="2" key="1">
    <citation type="submission" date="2016-10" db="EMBL/GenBank/DDBJ databases">
        <authorList>
            <person name="Varghese N."/>
            <person name="Submissions S."/>
        </authorList>
    </citation>
    <scope>NUCLEOTIDE SEQUENCE [LARGE SCALE GENOMIC DNA]</scope>
    <source>
        <strain evidence="2">DSM 17465</strain>
    </source>
</reference>
<proteinExistence type="predicted"/>
<dbReference type="AlphaFoldDB" id="A0A1I6ZVR2"/>
<sequence>MISMSPQQVIAQLKELSEQTSAGQWLPPEPHSSQPAVTVGVLDPIEVARFYGEYPMNIPPGTFPLENQHINAKWVALANPENIIRVIEFLELKASYEPPKN</sequence>